<evidence type="ECO:0000313" key="3">
    <source>
        <dbReference type="EMBL" id="WUQ10903.1"/>
    </source>
</evidence>
<dbReference type="RefSeq" id="WP_266480777.1">
    <property type="nucleotide sequence ID" value="NZ_CP108052.1"/>
</dbReference>
<feature type="transmembrane region" description="Helical" evidence="2">
    <location>
        <begin position="12"/>
        <end position="34"/>
    </location>
</feature>
<evidence type="ECO:0000256" key="1">
    <source>
        <dbReference type="SAM" id="MobiDB-lite"/>
    </source>
</evidence>
<keyword evidence="2" id="KW-1133">Transmembrane helix</keyword>
<organism evidence="3 4">
    <name type="scientific">Streptomyces virginiae</name>
    <name type="common">Streptomyces cinnamonensis</name>
    <dbReference type="NCBI Taxonomy" id="1961"/>
    <lineage>
        <taxon>Bacteria</taxon>
        <taxon>Bacillati</taxon>
        <taxon>Actinomycetota</taxon>
        <taxon>Actinomycetes</taxon>
        <taxon>Kitasatosporales</taxon>
        <taxon>Streptomycetaceae</taxon>
        <taxon>Streptomyces</taxon>
    </lineage>
</organism>
<keyword evidence="2" id="KW-0472">Membrane</keyword>
<dbReference type="Pfam" id="PF20087">
    <property type="entry name" value="DUF6479"/>
    <property type="match status" value="1"/>
</dbReference>
<accession>A0ABZ1T665</accession>
<gene>
    <name evidence="3" type="ORF">OG517_05395</name>
</gene>
<sequence length="76" mass="8289">MIPTEILAAEGQGALFLMFAGVVVVVLLVGAFWYGSRRNARRRAPVRPAEQNPVARGREDSWRTPDGNAGDQAPRV</sequence>
<dbReference type="Proteomes" id="UP001432039">
    <property type="component" value="Chromosome"/>
</dbReference>
<name>A0ABZ1T665_STRVG</name>
<protein>
    <submittedName>
        <fullName evidence="3">DUF6479 family protein</fullName>
    </submittedName>
</protein>
<keyword evidence="4" id="KW-1185">Reference proteome</keyword>
<dbReference type="InterPro" id="IPR045513">
    <property type="entry name" value="DUF6479"/>
</dbReference>
<feature type="region of interest" description="Disordered" evidence="1">
    <location>
        <begin position="39"/>
        <end position="76"/>
    </location>
</feature>
<evidence type="ECO:0000313" key="4">
    <source>
        <dbReference type="Proteomes" id="UP001432039"/>
    </source>
</evidence>
<proteinExistence type="predicted"/>
<reference evidence="3" key="1">
    <citation type="submission" date="2022-10" db="EMBL/GenBank/DDBJ databases">
        <title>The complete genomes of actinobacterial strains from the NBC collection.</title>
        <authorList>
            <person name="Joergensen T.S."/>
            <person name="Alvarez Arevalo M."/>
            <person name="Sterndorff E.B."/>
            <person name="Faurdal D."/>
            <person name="Vuksanovic O."/>
            <person name="Mourched A.-S."/>
            <person name="Charusanti P."/>
            <person name="Shaw S."/>
            <person name="Blin K."/>
            <person name="Weber T."/>
        </authorList>
    </citation>
    <scope>NUCLEOTIDE SEQUENCE</scope>
    <source>
        <strain evidence="3">NBC_00248</strain>
    </source>
</reference>
<evidence type="ECO:0000256" key="2">
    <source>
        <dbReference type="SAM" id="Phobius"/>
    </source>
</evidence>
<dbReference type="EMBL" id="CP108090">
    <property type="protein sequence ID" value="WUQ10903.1"/>
    <property type="molecule type" value="Genomic_DNA"/>
</dbReference>
<keyword evidence="2" id="KW-0812">Transmembrane</keyword>